<reference evidence="1" key="1">
    <citation type="submission" date="2022-07" db="EMBL/GenBank/DDBJ databases">
        <title>Comparative analysis of new lytic phages for the biological control of phytopathogenic Xanthomonas spp.</title>
        <authorList>
            <person name="Domingo-Calap M.L."/>
            <person name="Bernabeu-Gimeno M."/>
            <person name="Aure C.M."/>
            <person name="Marco-Noales E."/>
            <person name="Domingo-Calap P."/>
        </authorList>
    </citation>
    <scope>NUCLEOTIDE SEQUENCE</scope>
</reference>
<evidence type="ECO:0000313" key="1">
    <source>
        <dbReference type="EMBL" id="UYA98651.1"/>
    </source>
</evidence>
<sequence>MIVNLGNPVLKNGGITTVRATVGGEVFEFNRVFLPYEEVHREHIQRGMYLELMAHIYDKLIKE</sequence>
<name>A0A9X9JQF3_9CAUD</name>
<protein>
    <submittedName>
        <fullName evidence="1">Uncharacterized protein</fullName>
    </submittedName>
</protein>
<proteinExistence type="predicted"/>
<dbReference type="EMBL" id="ON932078">
    <property type="protein sequence ID" value="UYA98651.1"/>
    <property type="molecule type" value="Genomic_DNA"/>
</dbReference>
<organism evidence="1 2">
    <name type="scientific">Xanthomonas phage vB_Xar_IVIA-DoCa4</name>
    <dbReference type="NCBI Taxonomy" id="2975531"/>
    <lineage>
        <taxon>Viruses</taxon>
        <taxon>Duplodnaviria</taxon>
        <taxon>Heunggongvirae</taxon>
        <taxon>Uroviricota</taxon>
        <taxon>Caudoviricetes</taxon>
        <taxon>Autographivirales</taxon>
        <taxon>Autonotataviridae</taxon>
        <taxon>Gujervirinae</taxon>
        <taxon>Pradovirus</taxon>
        <taxon>Pradovirus IVIADoCa4</taxon>
    </lineage>
</organism>
<dbReference type="Proteomes" id="UP001164571">
    <property type="component" value="Segment"/>
</dbReference>
<accession>A0A9X9JQF3</accession>
<keyword evidence="2" id="KW-1185">Reference proteome</keyword>
<gene>
    <name evidence="1" type="ORF">IVIADoCa4_31</name>
</gene>
<evidence type="ECO:0000313" key="2">
    <source>
        <dbReference type="Proteomes" id="UP001164571"/>
    </source>
</evidence>